<dbReference type="Proteomes" id="UP000325313">
    <property type="component" value="Unassembled WGS sequence"/>
</dbReference>
<keyword evidence="4" id="KW-1185">Reference proteome</keyword>
<evidence type="ECO:0000313" key="4">
    <source>
        <dbReference type="Proteomes" id="UP000324748"/>
    </source>
</evidence>
<dbReference type="AlphaFoldDB" id="A0A5B0QB92"/>
<dbReference type="Proteomes" id="UP000324748">
    <property type="component" value="Unassembled WGS sequence"/>
</dbReference>
<comment type="caution">
    <text evidence="2">The sequence shown here is derived from an EMBL/GenBank/DDBJ whole genome shotgun (WGS) entry which is preliminary data.</text>
</comment>
<reference evidence="4 5" key="1">
    <citation type="submission" date="2019-05" db="EMBL/GenBank/DDBJ databases">
        <title>Emergence of the Ug99 lineage of the wheat stem rust pathogen through somatic hybridization.</title>
        <authorList>
            <person name="Li F."/>
            <person name="Upadhyaya N.M."/>
            <person name="Sperschneider J."/>
            <person name="Matny O."/>
            <person name="Nguyen-Phuc H."/>
            <person name="Mago R."/>
            <person name="Raley C."/>
            <person name="Miller M.E."/>
            <person name="Silverstein K.A.T."/>
            <person name="Henningsen E."/>
            <person name="Hirsch C.D."/>
            <person name="Visser B."/>
            <person name="Pretorius Z.A."/>
            <person name="Steffenson B.J."/>
            <person name="Schwessinger B."/>
            <person name="Dodds P.N."/>
            <person name="Figueroa M."/>
        </authorList>
    </citation>
    <scope>NUCLEOTIDE SEQUENCE [LARGE SCALE GENOMIC DNA]</scope>
    <source>
        <strain evidence="2">21-0</strain>
        <strain evidence="3 5">Ug99</strain>
    </source>
</reference>
<feature type="compositionally biased region" description="Polar residues" evidence="1">
    <location>
        <begin position="17"/>
        <end position="26"/>
    </location>
</feature>
<evidence type="ECO:0000313" key="2">
    <source>
        <dbReference type="EMBL" id="KAA1110421.1"/>
    </source>
</evidence>
<proteinExistence type="predicted"/>
<evidence type="ECO:0000313" key="5">
    <source>
        <dbReference type="Proteomes" id="UP000325313"/>
    </source>
</evidence>
<name>A0A5B0QB92_PUCGR</name>
<dbReference type="EMBL" id="VDEP01000044">
    <property type="protein sequence ID" value="KAA1134868.1"/>
    <property type="molecule type" value="Genomic_DNA"/>
</dbReference>
<evidence type="ECO:0000256" key="1">
    <source>
        <dbReference type="SAM" id="MobiDB-lite"/>
    </source>
</evidence>
<evidence type="ECO:0000313" key="3">
    <source>
        <dbReference type="EMBL" id="KAA1134868.1"/>
    </source>
</evidence>
<organism evidence="2 4">
    <name type="scientific">Puccinia graminis f. sp. tritici</name>
    <dbReference type="NCBI Taxonomy" id="56615"/>
    <lineage>
        <taxon>Eukaryota</taxon>
        <taxon>Fungi</taxon>
        <taxon>Dikarya</taxon>
        <taxon>Basidiomycota</taxon>
        <taxon>Pucciniomycotina</taxon>
        <taxon>Pucciniomycetes</taxon>
        <taxon>Pucciniales</taxon>
        <taxon>Pucciniaceae</taxon>
        <taxon>Puccinia</taxon>
    </lineage>
</organism>
<sequence length="57" mass="5776">MLLRSFAAAVSLAGSDLSESGKTGSETPVARYSAVDSNEGCTTPPAREGMGKTSGLR</sequence>
<dbReference type="EMBL" id="VSWC01000027">
    <property type="protein sequence ID" value="KAA1110421.1"/>
    <property type="molecule type" value="Genomic_DNA"/>
</dbReference>
<feature type="region of interest" description="Disordered" evidence="1">
    <location>
        <begin position="13"/>
        <end position="57"/>
    </location>
</feature>
<gene>
    <name evidence="2" type="ORF">PGT21_021097</name>
    <name evidence="3" type="ORF">PGTUg99_008266</name>
</gene>
<protein>
    <submittedName>
        <fullName evidence="2">Uncharacterized protein</fullName>
    </submittedName>
</protein>
<accession>A0A5B0QB92</accession>